<feature type="transmembrane region" description="Helical" evidence="13">
    <location>
        <begin position="422"/>
        <end position="440"/>
    </location>
</feature>
<dbReference type="SUPFAM" id="SSF81665">
    <property type="entry name" value="Calcium ATPase, transmembrane domain M"/>
    <property type="match status" value="1"/>
</dbReference>
<dbReference type="Pfam" id="PF12156">
    <property type="entry name" value="ATPase-cat_bd"/>
    <property type="match status" value="1"/>
</dbReference>
<evidence type="ECO:0000256" key="2">
    <source>
        <dbReference type="ARBA" id="ARBA00006024"/>
    </source>
</evidence>
<evidence type="ECO:0000256" key="1">
    <source>
        <dbReference type="ARBA" id="ARBA00004651"/>
    </source>
</evidence>
<dbReference type="InterPro" id="IPR023299">
    <property type="entry name" value="ATPase_P-typ_cyto_dom_N"/>
</dbReference>
<dbReference type="Gene3D" id="3.40.50.1000">
    <property type="entry name" value="HAD superfamily/HAD-like"/>
    <property type="match status" value="1"/>
</dbReference>
<dbReference type="NCBIfam" id="TIGR01494">
    <property type="entry name" value="ATPase_P-type"/>
    <property type="match status" value="1"/>
</dbReference>
<reference evidence="17" key="1">
    <citation type="submission" date="2018-11" db="EMBL/GenBank/DDBJ databases">
        <title>Proposal to divide the Flavobacteriaceae and reorganize its genera based on Amino Acid Identity values calculated from whole genome sequences.</title>
        <authorList>
            <person name="Nicholson A.C."/>
            <person name="Gulvik C.A."/>
            <person name="Whitney A.M."/>
            <person name="Humrighouse B.W."/>
            <person name="Bell M."/>
            <person name="Holmes B."/>
            <person name="Steigerwalt A."/>
            <person name="Villarma A."/>
            <person name="Sheth M."/>
            <person name="Batra D."/>
            <person name="Pryor J."/>
            <person name="Bernardet J.-F."/>
            <person name="Hugo C."/>
            <person name="Kampfer P."/>
            <person name="Newman J."/>
            <person name="Mcquiston J.R."/>
        </authorList>
    </citation>
    <scope>NUCLEOTIDE SEQUENCE [LARGE SCALE GENOMIC DNA]</scope>
    <source>
        <strain evidence="17">H3056</strain>
    </source>
</reference>
<dbReference type="SUPFAM" id="SSF81653">
    <property type="entry name" value="Calcium ATPase, transduction domain A"/>
    <property type="match status" value="1"/>
</dbReference>
<dbReference type="GO" id="GO:0005524">
    <property type="term" value="F:ATP binding"/>
    <property type="evidence" value="ECO:0007669"/>
    <property type="project" value="InterPro"/>
</dbReference>
<dbReference type="PROSITE" id="PS00154">
    <property type="entry name" value="ATPASE_E1_E2"/>
    <property type="match status" value="1"/>
</dbReference>
<feature type="transmembrane region" description="Helical" evidence="13">
    <location>
        <begin position="240"/>
        <end position="259"/>
    </location>
</feature>
<dbReference type="EMBL" id="RJUG01000004">
    <property type="protein sequence ID" value="ROI08042.1"/>
    <property type="molecule type" value="Genomic_DNA"/>
</dbReference>
<comment type="caution">
    <text evidence="16">The sequence shown here is derived from an EMBL/GenBank/DDBJ whole genome shotgun (WGS) entry which is preliminary data.</text>
</comment>
<dbReference type="SUPFAM" id="SSF55008">
    <property type="entry name" value="HMA, heavy metal-associated domain"/>
    <property type="match status" value="1"/>
</dbReference>
<keyword evidence="16" id="KW-0378">Hydrolase</keyword>
<evidence type="ECO:0000256" key="5">
    <source>
        <dbReference type="ARBA" id="ARBA00022553"/>
    </source>
</evidence>
<keyword evidence="4" id="KW-1003">Cell membrane</keyword>
<dbReference type="InterPro" id="IPR023298">
    <property type="entry name" value="ATPase_P-typ_TM_dom_sf"/>
</dbReference>
<evidence type="ECO:0000256" key="3">
    <source>
        <dbReference type="ARBA" id="ARBA00022448"/>
    </source>
</evidence>
<evidence type="ECO:0000256" key="6">
    <source>
        <dbReference type="ARBA" id="ARBA00022692"/>
    </source>
</evidence>
<feature type="transmembrane region" description="Helical" evidence="13">
    <location>
        <begin position="167"/>
        <end position="187"/>
    </location>
</feature>
<keyword evidence="11" id="KW-0406">Ion transport</keyword>
<dbReference type="InterPro" id="IPR059000">
    <property type="entry name" value="ATPase_P-type_domA"/>
</dbReference>
<dbReference type="InterPro" id="IPR008250">
    <property type="entry name" value="ATPase_P-typ_transduc_dom_A_sf"/>
</dbReference>
<dbReference type="InterPro" id="IPR021993">
    <property type="entry name" value="ATPase-cat-bd"/>
</dbReference>
<dbReference type="GO" id="GO:0043682">
    <property type="term" value="F:P-type divalent copper transporter activity"/>
    <property type="evidence" value="ECO:0007669"/>
    <property type="project" value="TreeGrafter"/>
</dbReference>
<evidence type="ECO:0000256" key="11">
    <source>
        <dbReference type="ARBA" id="ARBA00023065"/>
    </source>
</evidence>
<evidence type="ECO:0000259" key="15">
    <source>
        <dbReference type="Pfam" id="PF12156"/>
    </source>
</evidence>
<dbReference type="AlphaFoldDB" id="A0A3N0WSM4"/>
<dbReference type="GO" id="GO:0005507">
    <property type="term" value="F:copper ion binding"/>
    <property type="evidence" value="ECO:0007669"/>
    <property type="project" value="TreeGrafter"/>
</dbReference>
<evidence type="ECO:0000256" key="4">
    <source>
        <dbReference type="ARBA" id="ARBA00022475"/>
    </source>
</evidence>
<accession>A0A3N0WSM4</accession>
<evidence type="ECO:0000256" key="10">
    <source>
        <dbReference type="ARBA" id="ARBA00022989"/>
    </source>
</evidence>
<feature type="domain" description="P-type ATPase A" evidence="14">
    <location>
        <begin position="308"/>
        <end position="400"/>
    </location>
</feature>
<evidence type="ECO:0000256" key="9">
    <source>
        <dbReference type="ARBA" id="ARBA00022967"/>
    </source>
</evidence>
<dbReference type="RefSeq" id="WP_123266353.1">
    <property type="nucleotide sequence ID" value="NZ_RJUG01000004.1"/>
</dbReference>
<dbReference type="GO" id="GO:0055070">
    <property type="term" value="P:copper ion homeostasis"/>
    <property type="evidence" value="ECO:0007669"/>
    <property type="project" value="TreeGrafter"/>
</dbReference>
<evidence type="ECO:0000256" key="12">
    <source>
        <dbReference type="ARBA" id="ARBA00023136"/>
    </source>
</evidence>
<dbReference type="InterPro" id="IPR036412">
    <property type="entry name" value="HAD-like_sf"/>
</dbReference>
<dbReference type="Gene3D" id="3.30.70.100">
    <property type="match status" value="1"/>
</dbReference>
<keyword evidence="7" id="KW-0479">Metal-binding</keyword>
<keyword evidence="3" id="KW-0813">Transport</keyword>
<dbReference type="InterPro" id="IPR023214">
    <property type="entry name" value="HAD_sf"/>
</dbReference>
<evidence type="ECO:0000259" key="14">
    <source>
        <dbReference type="Pfam" id="PF00122"/>
    </source>
</evidence>
<protein>
    <submittedName>
        <fullName evidence="16">HAD family hydrolase</fullName>
    </submittedName>
</protein>
<keyword evidence="8" id="KW-0460">Magnesium</keyword>
<keyword evidence="6 13" id="KW-0812">Transmembrane</keyword>
<comment type="similarity">
    <text evidence="2">Belongs to the cation transport ATPase (P-type) (TC 3.A.3) family. Type IB subfamily.</text>
</comment>
<reference evidence="17" key="2">
    <citation type="submission" date="2018-11" db="EMBL/GenBank/DDBJ databases">
        <title>Proposal to divide the Flavobacteriaceae and reorganize its genera based on Amino Acid Identity values calculated from whole genome sequences.</title>
        <authorList>
            <person name="Nicholson A.C."/>
            <person name="Gulvik C.A."/>
            <person name="Whitney A.M."/>
            <person name="Humrighouse B.W."/>
            <person name="Bell M."/>
            <person name="Holmens B."/>
            <person name="Steigerwalt A."/>
            <person name="Villarma A."/>
            <person name="Sheth M."/>
            <person name="Batra D."/>
            <person name="Pryor J."/>
            <person name="Bernardet J.-F."/>
            <person name="Hugo C."/>
            <person name="Kampfer P."/>
            <person name="Newman J."/>
            <person name="Mcquiston J.R."/>
        </authorList>
    </citation>
    <scope>NUCLEOTIDE SEQUENCE [LARGE SCALE GENOMIC DNA]</scope>
    <source>
        <strain evidence="17">H3056</strain>
    </source>
</reference>
<evidence type="ECO:0000313" key="16">
    <source>
        <dbReference type="EMBL" id="ROI08042.1"/>
    </source>
</evidence>
<name>A0A3N0WSM4_9FLAO</name>
<evidence type="ECO:0000256" key="7">
    <source>
        <dbReference type="ARBA" id="ARBA00022723"/>
    </source>
</evidence>
<dbReference type="Gene3D" id="2.70.150.10">
    <property type="entry name" value="Calcium-transporting ATPase, cytoplasmic transduction domain A"/>
    <property type="match status" value="1"/>
</dbReference>
<dbReference type="InterPro" id="IPR018303">
    <property type="entry name" value="ATPase_P-typ_P_site"/>
</dbReference>
<dbReference type="InterPro" id="IPR036163">
    <property type="entry name" value="HMA_dom_sf"/>
</dbReference>
<evidence type="ECO:0000313" key="17">
    <source>
        <dbReference type="Proteomes" id="UP000270224"/>
    </source>
</evidence>
<feature type="domain" description="Putative metal-binding" evidence="15">
    <location>
        <begin position="4"/>
        <end position="75"/>
    </location>
</feature>
<dbReference type="Proteomes" id="UP000270224">
    <property type="component" value="Unassembled WGS sequence"/>
</dbReference>
<keyword evidence="10 13" id="KW-1133">Transmembrane helix</keyword>
<feature type="transmembrane region" description="Helical" evidence="13">
    <location>
        <begin position="207"/>
        <end position="228"/>
    </location>
</feature>
<evidence type="ECO:0000256" key="8">
    <source>
        <dbReference type="ARBA" id="ARBA00022842"/>
    </source>
</evidence>
<feature type="transmembrane region" description="Helical" evidence="13">
    <location>
        <begin position="265"/>
        <end position="286"/>
    </location>
</feature>
<dbReference type="PRINTS" id="PR00943">
    <property type="entry name" value="CUATPASE"/>
</dbReference>
<gene>
    <name evidence="16" type="ORF">EGI11_10310</name>
</gene>
<dbReference type="InterPro" id="IPR001757">
    <property type="entry name" value="P_typ_ATPase"/>
</dbReference>
<dbReference type="GO" id="GO:0016887">
    <property type="term" value="F:ATP hydrolysis activity"/>
    <property type="evidence" value="ECO:0007669"/>
    <property type="project" value="InterPro"/>
</dbReference>
<organism evidence="16 17">
    <name type="scientific">Kaistella daneshvariae</name>
    <dbReference type="NCBI Taxonomy" id="2487074"/>
    <lineage>
        <taxon>Bacteria</taxon>
        <taxon>Pseudomonadati</taxon>
        <taxon>Bacteroidota</taxon>
        <taxon>Flavobacteriia</taxon>
        <taxon>Flavobacteriales</taxon>
        <taxon>Weeksellaceae</taxon>
        <taxon>Chryseobacterium group</taxon>
        <taxon>Kaistella</taxon>
    </lineage>
</organism>
<feature type="transmembrane region" description="Helical" evidence="13">
    <location>
        <begin position="763"/>
        <end position="786"/>
    </location>
</feature>
<dbReference type="SUPFAM" id="SSF56784">
    <property type="entry name" value="HAD-like"/>
    <property type="match status" value="1"/>
</dbReference>
<proteinExistence type="inferred from homology"/>
<dbReference type="Pfam" id="PF00122">
    <property type="entry name" value="E1-E2_ATPase"/>
    <property type="match status" value="1"/>
</dbReference>
<dbReference type="OrthoDB" id="1521937at2"/>
<keyword evidence="9" id="KW-1278">Translocase</keyword>
<dbReference type="PANTHER" id="PTHR43520">
    <property type="entry name" value="ATP7, ISOFORM B"/>
    <property type="match status" value="1"/>
</dbReference>
<evidence type="ECO:0000256" key="13">
    <source>
        <dbReference type="SAM" id="Phobius"/>
    </source>
</evidence>
<keyword evidence="5" id="KW-0597">Phosphoprotein</keyword>
<feature type="transmembrane region" description="Helical" evidence="13">
    <location>
        <begin position="736"/>
        <end position="757"/>
    </location>
</feature>
<dbReference type="Gene3D" id="3.40.1110.10">
    <property type="entry name" value="Calcium-transporting ATPase, cytoplasmic domain N"/>
    <property type="match status" value="1"/>
</dbReference>
<feature type="transmembrane region" description="Helical" evidence="13">
    <location>
        <begin position="446"/>
        <end position="470"/>
    </location>
</feature>
<dbReference type="PRINTS" id="PR00119">
    <property type="entry name" value="CATATPASE"/>
</dbReference>
<comment type="subcellular location">
    <subcellularLocation>
        <location evidence="1">Cell membrane</location>
        <topology evidence="1">Multi-pass membrane protein</topology>
    </subcellularLocation>
</comment>
<dbReference type="GO" id="GO:0005886">
    <property type="term" value="C:plasma membrane"/>
    <property type="evidence" value="ECO:0007669"/>
    <property type="project" value="UniProtKB-SubCell"/>
</dbReference>
<dbReference type="Pfam" id="PF00702">
    <property type="entry name" value="Hydrolase"/>
    <property type="match status" value="1"/>
</dbReference>
<keyword evidence="12 13" id="KW-0472">Membrane</keyword>
<sequence>MSENCFHCGQAIVKERIAFDNKAFCCNGCKSVFEILNMNDLGNFYELNKSSGIRPNDENIAQFDYLDTSEVFTKVTDFSEGNTTLVTFKIPVIHCSSCIWLLESLQTLNKDINYSQVNFTRKTVQISFNHNELKLSELAKFLTNFGYKPVINLETADKKEEFFDKTLIIKLAVAGFAFGNGMLFVYPEYAAQVMGTSDFWMEQYKNLFRFISFLLATPVVFYSASDYFKSAWFGLKNKIVNIDVPIVLGIIMLYGRSIYEVLTDYGPGYFDTLCGLLFFMLLGKLFQKRTYSALSYDRDYKSFYPIAVTKIDFNGEQKNILLNELKIGDRIMVRNQEIIPVDVILIKGEGNIDNSFITGESASIPKEPGDKIFAGGKQIGSVLELEVIKTVNQSYLTQLWNKEAFRKYETGLDTITNDISKYFTFIILGITLIAGIYWAKVDFEKMFQVVAAILIVACPCALALSAPFTLGHIMRILGRNKFYVKDTLTIEKLAKINTLVFDKTGTITHNKEANIVYEGNALSEFDKINLKSLLKNSNHPLSKTLYQHLQVGEEYLPVENFQEIAGKGYSGTVRGKTYKIGSASFNSQQSKNLETAVYISSDETYLGKYIFTNEYRGNMAEMFGKFQEYPIHILSGDNASEENSLKSLVPHIAGMKFNQSPENKLNYIKELQDENRKVAMLGDGLNDAGALKQSNVGIAVADDTHSFTPSSDVIMAGEKMPFLKDYFDLSKDAITIVKITFGISFFYNIIGLSFAVTGHLSPLVAAILMPISSITVVIFTSVATWARSTKYFKTSKEAVKAELI</sequence>
<dbReference type="PANTHER" id="PTHR43520:SF5">
    <property type="entry name" value="CATION-TRANSPORTING P-TYPE ATPASE-RELATED"/>
    <property type="match status" value="1"/>
</dbReference>